<gene>
    <name evidence="3" type="ORF">S40285_07742</name>
</gene>
<dbReference type="HOGENOM" id="CLU_027210_1_1_1"/>
<feature type="compositionally biased region" description="Polar residues" evidence="2">
    <location>
        <begin position="319"/>
        <end position="331"/>
    </location>
</feature>
<dbReference type="OMA" id="YCCAIDY"/>
<feature type="compositionally biased region" description="Polar residues" evidence="2">
    <location>
        <begin position="374"/>
        <end position="387"/>
    </location>
</feature>
<dbReference type="PANTHER" id="PTHR22599">
    <property type="entry name" value="MPS ONE BINDER KINASE ACTIVATOR-LIKE MOB"/>
    <property type="match status" value="1"/>
</dbReference>
<feature type="region of interest" description="Disordered" evidence="2">
    <location>
        <begin position="1"/>
        <end position="49"/>
    </location>
</feature>
<feature type="binding site" evidence="1">
    <location>
        <position position="149"/>
    </location>
    <ligand>
        <name>Zn(2+)</name>
        <dbReference type="ChEBI" id="CHEBI:29105"/>
    </ligand>
</feature>
<reference evidence="3 4" key="1">
    <citation type="journal article" date="2014" name="BMC Genomics">
        <title>Comparative genome sequencing reveals chemotype-specific gene clusters in the toxigenic black mold Stachybotrys.</title>
        <authorList>
            <person name="Semeiks J."/>
            <person name="Borek D."/>
            <person name="Otwinowski Z."/>
            <person name="Grishin N.V."/>
        </authorList>
    </citation>
    <scope>NUCLEOTIDE SEQUENCE [LARGE SCALE GENOMIC DNA]</scope>
    <source>
        <strain evidence="3 4">IBT 40285</strain>
    </source>
</reference>
<dbReference type="InParanoid" id="A0A084Q8E5"/>
<feature type="region of interest" description="Disordered" evidence="2">
    <location>
        <begin position="352"/>
        <end position="490"/>
    </location>
</feature>
<accession>A0A084Q8E5</accession>
<evidence type="ECO:0000256" key="1">
    <source>
        <dbReference type="PIRSR" id="PIRSR605301-1"/>
    </source>
</evidence>
<dbReference type="OrthoDB" id="10262609at2759"/>
<dbReference type="InterPro" id="IPR036703">
    <property type="entry name" value="MOB_kinase_act_sf"/>
</dbReference>
<feature type="binding site" evidence="1">
    <location>
        <position position="226"/>
    </location>
    <ligand>
        <name>Zn(2+)</name>
        <dbReference type="ChEBI" id="CHEBI:29105"/>
    </ligand>
</feature>
<feature type="compositionally biased region" description="Low complexity" evidence="2">
    <location>
        <begin position="462"/>
        <end position="475"/>
    </location>
</feature>
<name>A0A084Q8E5_STAC4</name>
<dbReference type="SMART" id="SM01388">
    <property type="entry name" value="Mob1_phocein"/>
    <property type="match status" value="1"/>
</dbReference>
<protein>
    <recommendedName>
        <fullName evidence="5">Mob1/phocein family protein</fullName>
    </recommendedName>
</protein>
<evidence type="ECO:0008006" key="5">
    <source>
        <dbReference type="Google" id="ProtNLM"/>
    </source>
</evidence>
<feature type="binding site" evidence="1">
    <location>
        <position position="231"/>
    </location>
    <ligand>
        <name>Zn(2+)</name>
        <dbReference type="ChEBI" id="CHEBI:29105"/>
    </ligand>
</feature>
<dbReference type="InterPro" id="IPR005301">
    <property type="entry name" value="MOB_kinase_act_fam"/>
</dbReference>
<dbReference type="AlphaFoldDB" id="A0A084Q8E5"/>
<feature type="compositionally biased region" description="Pro residues" evidence="2">
    <location>
        <begin position="8"/>
        <end position="17"/>
    </location>
</feature>
<evidence type="ECO:0000313" key="3">
    <source>
        <dbReference type="EMBL" id="KFA60230.1"/>
    </source>
</evidence>
<feature type="binding site" evidence="1">
    <location>
        <position position="144"/>
    </location>
    <ligand>
        <name>Zn(2+)</name>
        <dbReference type="ChEBI" id="CHEBI:29105"/>
    </ligand>
</feature>
<feature type="compositionally biased region" description="Polar residues" evidence="2">
    <location>
        <begin position="22"/>
        <end position="46"/>
    </location>
</feature>
<evidence type="ECO:0000313" key="4">
    <source>
        <dbReference type="Proteomes" id="UP000028524"/>
    </source>
</evidence>
<dbReference type="Pfam" id="PF03637">
    <property type="entry name" value="Mob1_phocein"/>
    <property type="match status" value="1"/>
</dbReference>
<keyword evidence="4" id="KW-1185">Reference proteome</keyword>
<feature type="compositionally biased region" description="Basic and acidic residues" evidence="2">
    <location>
        <begin position="412"/>
        <end position="434"/>
    </location>
</feature>
<dbReference type="SUPFAM" id="SSF101152">
    <property type="entry name" value="Mob1/phocein"/>
    <property type="match status" value="1"/>
</dbReference>
<dbReference type="STRING" id="1283841.A0A084Q8E5"/>
<keyword evidence="1" id="KW-0862">Zinc</keyword>
<feature type="compositionally biased region" description="Basic and acidic residues" evidence="2">
    <location>
        <begin position="479"/>
        <end position="490"/>
    </location>
</feature>
<dbReference type="Proteomes" id="UP000028524">
    <property type="component" value="Unassembled WGS sequence"/>
</dbReference>
<evidence type="ECO:0000256" key="2">
    <source>
        <dbReference type="SAM" id="MobiDB-lite"/>
    </source>
</evidence>
<feature type="region of interest" description="Disordered" evidence="2">
    <location>
        <begin position="271"/>
        <end position="339"/>
    </location>
</feature>
<proteinExistence type="predicted"/>
<dbReference type="Gene3D" id="1.20.140.30">
    <property type="entry name" value="MOB kinase activator"/>
    <property type="match status" value="1"/>
</dbReference>
<dbReference type="EMBL" id="KL660942">
    <property type="protein sequence ID" value="KFA60230.1"/>
    <property type="molecule type" value="Genomic_DNA"/>
</dbReference>
<keyword evidence="1" id="KW-0479">Metal-binding</keyword>
<organism evidence="3 4">
    <name type="scientific">Stachybotrys chlorohalonatus (strain IBT 40285)</name>
    <dbReference type="NCBI Taxonomy" id="1283841"/>
    <lineage>
        <taxon>Eukaryota</taxon>
        <taxon>Fungi</taxon>
        <taxon>Dikarya</taxon>
        <taxon>Ascomycota</taxon>
        <taxon>Pezizomycotina</taxon>
        <taxon>Sordariomycetes</taxon>
        <taxon>Hypocreomycetidae</taxon>
        <taxon>Hypocreales</taxon>
        <taxon>Stachybotryaceae</taxon>
        <taxon>Stachybotrys</taxon>
    </lineage>
</organism>
<sequence>MSLAPSSPRLPSPPPPAEIQIGPNSPSGGPAATLQTSQMEQSQLDASSRRRIHPGTKAAEMAAGPPLVPLNELDSAFQLQEHLAALHHHHTASNCRPLTRSTALQLAESPNGVDRTIWLYELCRFLISQCNSLIVGFLFDSPPCSANTCPEMRASEWQFLCAVHEQPKSCCAIDYCCHTLDWAANIVTDQKIFPSRFVVLNDTQSKNHGVKNLVNVFRRLHRIFAHAWFQHRSVFWSVEGQTGLYVLFKTVCDLYDLLPAENYKLPPEAEGLEAPVSEPEPERPPPTILKPPSQQRGPEGEGDNFSHVGRTNTRRHIRSSPSTGSAVTTVIETDEEDGDRVARKMKDLHITAPETVEEEPEVAEVPVIVEGSMMSDSASGPKTSESGTGDDAADASDINTTVVEVDPEDAAYEEHGTKSESPDGVDSKASEKARTTAGDDEAEVKSMTGAPTETAAEDPAGTTNNETQEAQTEATVDLPEEKQVTKAKES</sequence>